<dbReference type="EC" id="2.3.1.266" evidence="5"/>
<dbReference type="EMBL" id="BMPZ01000002">
    <property type="protein sequence ID" value="GGI72146.1"/>
    <property type="molecule type" value="Genomic_DNA"/>
</dbReference>
<evidence type="ECO:0000256" key="5">
    <source>
        <dbReference type="RuleBase" id="RU363094"/>
    </source>
</evidence>
<dbReference type="Pfam" id="PF00583">
    <property type="entry name" value="Acetyltransf_1"/>
    <property type="match status" value="1"/>
</dbReference>
<proteinExistence type="inferred from homology"/>
<keyword evidence="2 5" id="KW-0963">Cytoplasm</keyword>
<dbReference type="AlphaFoldDB" id="A0A917JLT6"/>
<dbReference type="PROSITE" id="PS51186">
    <property type="entry name" value="GNAT"/>
    <property type="match status" value="1"/>
</dbReference>
<dbReference type="InterPro" id="IPR000182">
    <property type="entry name" value="GNAT_dom"/>
</dbReference>
<evidence type="ECO:0000313" key="8">
    <source>
        <dbReference type="Proteomes" id="UP000613743"/>
    </source>
</evidence>
<dbReference type="GO" id="GO:0005737">
    <property type="term" value="C:cytoplasm"/>
    <property type="evidence" value="ECO:0007669"/>
    <property type="project" value="UniProtKB-SubCell"/>
</dbReference>
<reference evidence="7" key="2">
    <citation type="submission" date="2020-09" db="EMBL/GenBank/DDBJ databases">
        <authorList>
            <person name="Sun Q."/>
            <person name="Ohkuma M."/>
        </authorList>
    </citation>
    <scope>NUCLEOTIDE SEQUENCE</scope>
    <source>
        <strain evidence="7">JCM 30804</strain>
    </source>
</reference>
<evidence type="ECO:0000256" key="1">
    <source>
        <dbReference type="ARBA" id="ARBA00005395"/>
    </source>
</evidence>
<comment type="subcellular location">
    <subcellularLocation>
        <location evidence="5">Cytoplasm</location>
    </subcellularLocation>
</comment>
<sequence>MTRPIDFEPLHLTHAAVMHQIETEATAFPLSLTAIQSCFGALYQVTGAYRNNELLGFTIVHQVFEEATLMDICVSKNAQGSGIGKRLLQDAIEHLQNKQCEVLMLEVRASNQQAINLYRGLGFEQIGVRQNYYRTHEGKEDAVLMNLEIKKIAP</sequence>
<accession>A0A917JLT6</accession>
<keyword evidence="3" id="KW-0808">Transferase</keyword>
<comment type="function">
    <text evidence="5">Acetylates the N-terminal alanine of ribosomal protein bS18.</text>
</comment>
<dbReference type="GO" id="GO:0008999">
    <property type="term" value="F:protein-N-terminal-alanine acetyltransferase activity"/>
    <property type="evidence" value="ECO:0007669"/>
    <property type="project" value="UniProtKB-EC"/>
</dbReference>
<comment type="similarity">
    <text evidence="1 5">Belongs to the acetyltransferase family. RimI subfamily.</text>
</comment>
<organism evidence="7 8">
    <name type="scientific">Shewanella gelidii</name>
    <dbReference type="NCBI Taxonomy" id="1642821"/>
    <lineage>
        <taxon>Bacteria</taxon>
        <taxon>Pseudomonadati</taxon>
        <taxon>Pseudomonadota</taxon>
        <taxon>Gammaproteobacteria</taxon>
        <taxon>Alteromonadales</taxon>
        <taxon>Shewanellaceae</taxon>
        <taxon>Shewanella</taxon>
    </lineage>
</organism>
<evidence type="ECO:0000256" key="2">
    <source>
        <dbReference type="ARBA" id="ARBA00022490"/>
    </source>
</evidence>
<dbReference type="NCBIfam" id="TIGR01575">
    <property type="entry name" value="rimI"/>
    <property type="match status" value="1"/>
</dbReference>
<dbReference type="InterPro" id="IPR050680">
    <property type="entry name" value="YpeA/RimI_acetyltransf"/>
</dbReference>
<dbReference type="InterPro" id="IPR016181">
    <property type="entry name" value="Acyl_CoA_acyltransferase"/>
</dbReference>
<dbReference type="SUPFAM" id="SSF55729">
    <property type="entry name" value="Acyl-CoA N-acyltransferases (Nat)"/>
    <property type="match status" value="1"/>
</dbReference>
<reference evidence="7" key="1">
    <citation type="journal article" date="2014" name="Int. J. Syst. Evol. Microbiol.">
        <title>Complete genome sequence of Corynebacterium casei LMG S-19264T (=DSM 44701T), isolated from a smear-ripened cheese.</title>
        <authorList>
            <consortium name="US DOE Joint Genome Institute (JGI-PGF)"/>
            <person name="Walter F."/>
            <person name="Albersmeier A."/>
            <person name="Kalinowski J."/>
            <person name="Ruckert C."/>
        </authorList>
    </citation>
    <scope>NUCLEOTIDE SEQUENCE</scope>
    <source>
        <strain evidence="7">JCM 30804</strain>
    </source>
</reference>
<dbReference type="CDD" id="cd04301">
    <property type="entry name" value="NAT_SF"/>
    <property type="match status" value="1"/>
</dbReference>
<evidence type="ECO:0000313" key="7">
    <source>
        <dbReference type="EMBL" id="GGI72146.1"/>
    </source>
</evidence>
<protein>
    <recommendedName>
        <fullName evidence="5">[Ribosomal protein bS18]-alanine N-acetyltransferase</fullName>
        <ecNumber evidence="5">2.3.1.266</ecNumber>
    </recommendedName>
</protein>
<dbReference type="PANTHER" id="PTHR43420">
    <property type="entry name" value="ACETYLTRANSFERASE"/>
    <property type="match status" value="1"/>
</dbReference>
<dbReference type="RefSeq" id="WP_188917928.1">
    <property type="nucleotide sequence ID" value="NZ_BMPZ01000002.1"/>
</dbReference>
<dbReference type="Gene3D" id="3.40.630.30">
    <property type="match status" value="1"/>
</dbReference>
<keyword evidence="8" id="KW-1185">Reference proteome</keyword>
<comment type="caution">
    <text evidence="7">The sequence shown here is derived from an EMBL/GenBank/DDBJ whole genome shotgun (WGS) entry which is preliminary data.</text>
</comment>
<dbReference type="InterPro" id="IPR006464">
    <property type="entry name" value="AcTrfase_RimI/Ard1"/>
</dbReference>
<name>A0A917JLT6_9GAMM</name>
<feature type="domain" description="N-acetyltransferase" evidence="6">
    <location>
        <begin position="5"/>
        <end position="150"/>
    </location>
</feature>
<evidence type="ECO:0000256" key="4">
    <source>
        <dbReference type="ARBA" id="ARBA00023315"/>
    </source>
</evidence>
<dbReference type="Proteomes" id="UP000613743">
    <property type="component" value="Unassembled WGS sequence"/>
</dbReference>
<dbReference type="PANTHER" id="PTHR43420:SF51">
    <property type="entry name" value="PEPTIDYL-LYSINE N-ACETYLTRANSFERASE YIAC"/>
    <property type="match status" value="1"/>
</dbReference>
<evidence type="ECO:0000256" key="3">
    <source>
        <dbReference type="ARBA" id="ARBA00022679"/>
    </source>
</evidence>
<keyword evidence="4" id="KW-0012">Acyltransferase</keyword>
<gene>
    <name evidence="7" type="primary">rimI</name>
    <name evidence="7" type="ORF">GCM10009332_06950</name>
</gene>
<comment type="catalytic activity">
    <reaction evidence="5">
        <text>N-terminal L-alanyl-[ribosomal protein bS18] + acetyl-CoA = N-terminal N(alpha)-acetyl-L-alanyl-[ribosomal protein bS18] + CoA + H(+)</text>
        <dbReference type="Rhea" id="RHEA:43756"/>
        <dbReference type="Rhea" id="RHEA-COMP:10676"/>
        <dbReference type="Rhea" id="RHEA-COMP:10677"/>
        <dbReference type="ChEBI" id="CHEBI:15378"/>
        <dbReference type="ChEBI" id="CHEBI:57287"/>
        <dbReference type="ChEBI" id="CHEBI:57288"/>
        <dbReference type="ChEBI" id="CHEBI:64718"/>
        <dbReference type="ChEBI" id="CHEBI:83683"/>
        <dbReference type="EC" id="2.3.1.266"/>
    </reaction>
</comment>
<evidence type="ECO:0000259" key="6">
    <source>
        <dbReference type="PROSITE" id="PS51186"/>
    </source>
</evidence>